<dbReference type="InterPro" id="IPR011990">
    <property type="entry name" value="TPR-like_helical_dom_sf"/>
</dbReference>
<dbReference type="STRING" id="1925591.BI308_09040"/>
<dbReference type="Proteomes" id="UP000183940">
    <property type="component" value="Unassembled WGS sequence"/>
</dbReference>
<dbReference type="PANTHER" id="PTHR46630">
    <property type="entry name" value="TETRATRICOPEPTIDE REPEAT PROTEIN 29"/>
    <property type="match status" value="1"/>
</dbReference>
<keyword evidence="4" id="KW-0802">TPR repeat</keyword>
<dbReference type="AlphaFoldDB" id="A0A1L9QTA1"/>
<dbReference type="PANTHER" id="PTHR46630:SF1">
    <property type="entry name" value="TETRATRICOPEPTIDE REPEAT PROTEIN 29"/>
    <property type="match status" value="1"/>
</dbReference>
<evidence type="ECO:0000256" key="4">
    <source>
        <dbReference type="ARBA" id="ARBA00022803"/>
    </source>
</evidence>
<accession>A0A1L9QTA1</accession>
<dbReference type="InterPro" id="IPR019734">
    <property type="entry name" value="TPR_rpt"/>
</dbReference>
<evidence type="ECO:0000256" key="3">
    <source>
        <dbReference type="ARBA" id="ARBA00022737"/>
    </source>
</evidence>
<comment type="similarity">
    <text evidence="5">Belongs to the Rap family.</text>
</comment>
<protein>
    <submittedName>
        <fullName evidence="6">Uncharacterized protein</fullName>
    </submittedName>
</protein>
<dbReference type="SMART" id="SM00028">
    <property type="entry name" value="TPR"/>
    <property type="match status" value="5"/>
</dbReference>
<dbReference type="SUPFAM" id="SSF48452">
    <property type="entry name" value="TPR-like"/>
    <property type="match status" value="2"/>
</dbReference>
<keyword evidence="2" id="KW-0963">Cytoplasm</keyword>
<gene>
    <name evidence="6" type="ORF">BI308_09040</name>
</gene>
<proteinExistence type="inferred from homology"/>
<dbReference type="EMBL" id="MLAW01000012">
    <property type="protein sequence ID" value="OJJ25872.1"/>
    <property type="molecule type" value="Genomic_DNA"/>
</dbReference>
<dbReference type="GO" id="GO:0005737">
    <property type="term" value="C:cytoplasm"/>
    <property type="evidence" value="ECO:0007669"/>
    <property type="project" value="UniProtKB-SubCell"/>
</dbReference>
<evidence type="ECO:0000256" key="1">
    <source>
        <dbReference type="ARBA" id="ARBA00004496"/>
    </source>
</evidence>
<comment type="subcellular location">
    <subcellularLocation>
        <location evidence="1">Cytoplasm</location>
    </subcellularLocation>
</comment>
<keyword evidence="7" id="KW-1185">Reference proteome</keyword>
<name>A0A1L9QTA1_9CYAN</name>
<evidence type="ECO:0000256" key="2">
    <source>
        <dbReference type="ARBA" id="ARBA00022490"/>
    </source>
</evidence>
<evidence type="ECO:0000313" key="6">
    <source>
        <dbReference type="EMBL" id="OJJ25872.1"/>
    </source>
</evidence>
<dbReference type="InterPro" id="IPR051476">
    <property type="entry name" value="Bac_ResReg_Asp_Phosphatase"/>
</dbReference>
<evidence type="ECO:0000313" key="7">
    <source>
        <dbReference type="Proteomes" id="UP000183940"/>
    </source>
</evidence>
<comment type="caution">
    <text evidence="6">The sequence shown here is derived from an EMBL/GenBank/DDBJ whole genome shotgun (WGS) entry which is preliminary data.</text>
</comment>
<organism evidence="6 7">
    <name type="scientific">Roseofilum reptotaenium AO1-A</name>
    <dbReference type="NCBI Taxonomy" id="1925591"/>
    <lineage>
        <taxon>Bacteria</taxon>
        <taxon>Bacillati</taxon>
        <taxon>Cyanobacteriota</taxon>
        <taxon>Cyanophyceae</taxon>
        <taxon>Desertifilales</taxon>
        <taxon>Desertifilaceae</taxon>
        <taxon>Roseofilum</taxon>
    </lineage>
</organism>
<evidence type="ECO:0000256" key="5">
    <source>
        <dbReference type="ARBA" id="ARBA00038253"/>
    </source>
</evidence>
<reference evidence="6" key="1">
    <citation type="submission" date="2016-10" db="EMBL/GenBank/DDBJ databases">
        <title>CRISPR-Cas defence system in Roseofilum reptotaenium: evidence of a bacteriophage-cyanobacterium arms race in the coral black band disease.</title>
        <authorList>
            <person name="Buerger P."/>
            <person name="Wood-Charlson E.M."/>
            <person name="Weynberg K.D."/>
            <person name="Willis B."/>
            <person name="Van Oppen M.J."/>
        </authorList>
    </citation>
    <scope>NUCLEOTIDE SEQUENCE [LARGE SCALE GENOMIC DNA]</scope>
    <source>
        <strain evidence="6">AO1-A</strain>
    </source>
</reference>
<dbReference type="Gene3D" id="1.25.40.10">
    <property type="entry name" value="Tetratricopeptide repeat domain"/>
    <property type="match status" value="2"/>
</dbReference>
<keyword evidence="3" id="KW-0677">Repeat</keyword>
<sequence length="371" mass="41993">MTLTPQRVAQYLAPWIICLGGLWTLPVAAEPVLSDRVVESSDVETLHEEALELLQQGNQPEAFQLWQQELELRQGLGIIPEIQALSRVGAIAWSEGELVMLRQIMARLDQIQGDVEGTDQETLQELGVAYQQLRSPQSAVGVYQKLLHLAIEDSNEEQQNTLLGQIAQTHLNWFDYPQAVAGYEGVLSFAQEQEDVLTQIQAYQQLAYSYEQMEEWEGAIATRLNLINLYDRLGQVNSIPKEQIAIAKHYETLGNLKTSAQLYEQAYLIAFEQQHLAYAAEALQSLGILYNNQQKFPEALAVYRSLLGTQAQAYDAYGMMNTYERIAEIHSALDQREQALAALERGLKFAQHLNVRTEYYTELIQGLMNDE</sequence>